<evidence type="ECO:0000313" key="1">
    <source>
        <dbReference type="EMBL" id="EXI66496.1"/>
    </source>
</evidence>
<proteinExistence type="predicted"/>
<comment type="caution">
    <text evidence="1">The sequence shown here is derived from an EMBL/GenBank/DDBJ whole genome shotgun (WGS) entry which is preliminary data.</text>
</comment>
<reference evidence="1" key="1">
    <citation type="submission" date="2014-02" db="EMBL/GenBank/DDBJ databases">
        <title>Expanding our view of genomic diversity in Candidatus Accumulibacter clades.</title>
        <authorList>
            <person name="Skennerton C.T."/>
            <person name="Barr J.J."/>
            <person name="Slater F.R."/>
            <person name="Bond P.L."/>
            <person name="Tyson G.W."/>
        </authorList>
    </citation>
    <scope>NUCLEOTIDE SEQUENCE [LARGE SCALE GENOMIC DNA]</scope>
</reference>
<name>A0A011MVA8_9PROT</name>
<gene>
    <name evidence="1" type="ORF">AW08_02610</name>
</gene>
<protein>
    <submittedName>
        <fullName evidence="1">Uncharacterized protein</fullName>
    </submittedName>
</protein>
<evidence type="ECO:0000313" key="2">
    <source>
        <dbReference type="Proteomes" id="UP000020218"/>
    </source>
</evidence>
<sequence length="255" mass="27995">MEDALLEAALLLLVADREPVLDQDDAAAYQHSFELRAGTEELAVFLLGAEAHDALDTSPVVPAAIEENHLATGGKVLHVTLEIPRCRLALGRRRQRGDAGDARAQAFGDALDAAPLARGITTFEDHHHLELLELDPLLQLDEFDLQLGQRLLIGLGVHLRFAHRYDLAQADRRRRCGSRRAGRFRIRALLTLRLCRPGLRLLLCTLGSTCRSLGRGLGRSGLNCGHHNFVTGALARHGTRGPGHGFIVGRFQFTH</sequence>
<keyword evidence="2" id="KW-1185">Reference proteome</keyword>
<dbReference type="AlphaFoldDB" id="A0A011MVA8"/>
<dbReference type="Proteomes" id="UP000020218">
    <property type="component" value="Unassembled WGS sequence"/>
</dbReference>
<accession>A0A011MVA8</accession>
<organism evidence="1 2">
    <name type="scientific">Candidatus Accumulibacter adjunctus</name>
    <dbReference type="NCBI Taxonomy" id="1454001"/>
    <lineage>
        <taxon>Bacteria</taxon>
        <taxon>Pseudomonadati</taxon>
        <taxon>Pseudomonadota</taxon>
        <taxon>Betaproteobacteria</taxon>
        <taxon>Candidatus Accumulibacter</taxon>
    </lineage>
</organism>
<dbReference type="EMBL" id="JFAX01000015">
    <property type="protein sequence ID" value="EXI66496.1"/>
    <property type="molecule type" value="Genomic_DNA"/>
</dbReference>